<dbReference type="Gene3D" id="3.90.1320.10">
    <property type="entry name" value="Outer-capsid protein sigma 3, large lobe"/>
    <property type="match status" value="1"/>
</dbReference>
<dbReference type="PANTHER" id="PTHR31589">
    <property type="entry name" value="PROTEIN, PUTATIVE (DUF239)-RELATED-RELATED"/>
    <property type="match status" value="1"/>
</dbReference>
<protein>
    <recommendedName>
        <fullName evidence="3">Neprosin PEP catalytic domain-containing protein</fullName>
    </recommendedName>
</protein>
<feature type="domain" description="Neprosin PEP catalytic" evidence="3">
    <location>
        <begin position="155"/>
        <end position="430"/>
    </location>
</feature>
<dbReference type="EnsemblPlants" id="Pp3c3_31160V3.1">
    <property type="protein sequence ID" value="PAC:32944708.CDS.1"/>
    <property type="gene ID" value="Pp3c3_31160"/>
</dbReference>
<reference evidence="5" key="3">
    <citation type="submission" date="2020-12" db="UniProtKB">
        <authorList>
            <consortium name="EnsemblPlants"/>
        </authorList>
    </citation>
    <scope>IDENTIFICATION</scope>
</reference>
<dbReference type="PaxDb" id="3218-PP1S55_224V6.1"/>
<dbReference type="OrthoDB" id="1858978at2759"/>
<dbReference type="InterPro" id="IPR025521">
    <property type="entry name" value="Neprosin_propep"/>
</dbReference>
<accession>A0A2K1KWR4</accession>
<evidence type="ECO:0000313" key="6">
    <source>
        <dbReference type="Proteomes" id="UP000006727"/>
    </source>
</evidence>
<feature type="region of interest" description="Disordered" evidence="1">
    <location>
        <begin position="133"/>
        <end position="154"/>
    </location>
</feature>
<dbReference type="KEGG" id="ppp:112279521"/>
<dbReference type="InterPro" id="IPR004314">
    <property type="entry name" value="Neprosin"/>
</dbReference>
<dbReference type="EnsemblPlants" id="Pp3c3_31160V3.2">
    <property type="protein sequence ID" value="PAC:32944709.CDS.1"/>
    <property type="gene ID" value="Pp3c3_31160"/>
</dbReference>
<dbReference type="InterPro" id="IPR053168">
    <property type="entry name" value="Glutamic_endopeptidase"/>
</dbReference>
<dbReference type="GeneID" id="112279521"/>
<reference evidence="4 6" key="2">
    <citation type="journal article" date="2018" name="Plant J.">
        <title>The Physcomitrella patens chromosome-scale assembly reveals moss genome structure and evolution.</title>
        <authorList>
            <person name="Lang D."/>
            <person name="Ullrich K.K."/>
            <person name="Murat F."/>
            <person name="Fuchs J."/>
            <person name="Jenkins J."/>
            <person name="Haas F.B."/>
            <person name="Piednoel M."/>
            <person name="Gundlach H."/>
            <person name="Van Bel M."/>
            <person name="Meyberg R."/>
            <person name="Vives C."/>
            <person name="Morata J."/>
            <person name="Symeonidi A."/>
            <person name="Hiss M."/>
            <person name="Muchero W."/>
            <person name="Kamisugi Y."/>
            <person name="Saleh O."/>
            <person name="Blanc G."/>
            <person name="Decker E.L."/>
            <person name="van Gessel N."/>
            <person name="Grimwood J."/>
            <person name="Hayes R.D."/>
            <person name="Graham S.W."/>
            <person name="Gunter L.E."/>
            <person name="McDaniel S.F."/>
            <person name="Hoernstein S.N.W."/>
            <person name="Larsson A."/>
            <person name="Li F.W."/>
            <person name="Perroud P.F."/>
            <person name="Phillips J."/>
            <person name="Ranjan P."/>
            <person name="Rokshar D.S."/>
            <person name="Rothfels C.J."/>
            <person name="Schneider L."/>
            <person name="Shu S."/>
            <person name="Stevenson D.W."/>
            <person name="Thummler F."/>
            <person name="Tillich M."/>
            <person name="Villarreal Aguilar J.C."/>
            <person name="Widiez T."/>
            <person name="Wong G.K."/>
            <person name="Wymore A."/>
            <person name="Zhang Y."/>
            <person name="Zimmer A.D."/>
            <person name="Quatrano R.S."/>
            <person name="Mayer K.F.X."/>
            <person name="Goodstein D."/>
            <person name="Casacuberta J.M."/>
            <person name="Vandepoele K."/>
            <person name="Reski R."/>
            <person name="Cuming A.C."/>
            <person name="Tuskan G.A."/>
            <person name="Maumus F."/>
            <person name="Salse J."/>
            <person name="Schmutz J."/>
            <person name="Rensing S.A."/>
        </authorList>
    </citation>
    <scope>NUCLEOTIDE SEQUENCE [LARGE SCALE GENOMIC DNA]</scope>
    <source>
        <strain evidence="5 6">cv. Gransden 2004</strain>
    </source>
</reference>
<dbReference type="Gramene" id="Pp3c3_31160V3.1">
    <property type="protein sequence ID" value="PAC:32944708.CDS.1"/>
    <property type="gene ID" value="Pp3c3_31160"/>
</dbReference>
<dbReference type="Gramene" id="Pp3c3_31160V3.2">
    <property type="protein sequence ID" value="PAC:32944709.CDS.1"/>
    <property type="gene ID" value="Pp3c3_31160"/>
</dbReference>
<dbReference type="Proteomes" id="UP000006727">
    <property type="component" value="Chromosome 3"/>
</dbReference>
<reference evidence="4 6" key="1">
    <citation type="journal article" date="2008" name="Science">
        <title>The Physcomitrella genome reveals evolutionary insights into the conquest of land by plants.</title>
        <authorList>
            <person name="Rensing S."/>
            <person name="Lang D."/>
            <person name="Zimmer A."/>
            <person name="Terry A."/>
            <person name="Salamov A."/>
            <person name="Shapiro H."/>
            <person name="Nishiyama T."/>
            <person name="Perroud P.-F."/>
            <person name="Lindquist E."/>
            <person name="Kamisugi Y."/>
            <person name="Tanahashi T."/>
            <person name="Sakakibara K."/>
            <person name="Fujita T."/>
            <person name="Oishi K."/>
            <person name="Shin-I T."/>
            <person name="Kuroki Y."/>
            <person name="Toyoda A."/>
            <person name="Suzuki Y."/>
            <person name="Hashimoto A."/>
            <person name="Yamaguchi K."/>
            <person name="Sugano A."/>
            <person name="Kohara Y."/>
            <person name="Fujiyama A."/>
            <person name="Anterola A."/>
            <person name="Aoki S."/>
            <person name="Ashton N."/>
            <person name="Barbazuk W.B."/>
            <person name="Barker E."/>
            <person name="Bennetzen J."/>
            <person name="Bezanilla M."/>
            <person name="Blankenship R."/>
            <person name="Cho S.H."/>
            <person name="Dutcher S."/>
            <person name="Estelle M."/>
            <person name="Fawcett J.A."/>
            <person name="Gundlach H."/>
            <person name="Hanada K."/>
            <person name="Heyl A."/>
            <person name="Hicks K.A."/>
            <person name="Hugh J."/>
            <person name="Lohr M."/>
            <person name="Mayer K."/>
            <person name="Melkozernov A."/>
            <person name="Murata T."/>
            <person name="Nelson D."/>
            <person name="Pils B."/>
            <person name="Prigge M."/>
            <person name="Reiss B."/>
            <person name="Renner T."/>
            <person name="Rombauts S."/>
            <person name="Rushton P."/>
            <person name="Sanderfoot A."/>
            <person name="Schween G."/>
            <person name="Shiu S.-H."/>
            <person name="Stueber K."/>
            <person name="Theodoulou F.L."/>
            <person name="Tu H."/>
            <person name="Van de Peer Y."/>
            <person name="Verrier P.J."/>
            <person name="Waters E."/>
            <person name="Wood A."/>
            <person name="Yang L."/>
            <person name="Cove D."/>
            <person name="Cuming A."/>
            <person name="Hasebe M."/>
            <person name="Lucas S."/>
            <person name="Mishler D.B."/>
            <person name="Reski R."/>
            <person name="Grigoriev I."/>
            <person name="Quatrano R.S."/>
            <person name="Boore J.L."/>
        </authorList>
    </citation>
    <scope>NUCLEOTIDE SEQUENCE [LARGE SCALE GENOMIC DNA]</scope>
    <source>
        <strain evidence="5 6">cv. Gransden 2004</strain>
    </source>
</reference>
<evidence type="ECO:0000313" key="4">
    <source>
        <dbReference type="EMBL" id="PNR58211.1"/>
    </source>
</evidence>
<evidence type="ECO:0000256" key="2">
    <source>
        <dbReference type="SAM" id="SignalP"/>
    </source>
</evidence>
<dbReference type="EnsemblPlants" id="Pp3c3_31160V3.3">
    <property type="protein sequence ID" value="PAC:32944710.CDS.1"/>
    <property type="gene ID" value="Pp3c3_31160"/>
</dbReference>
<feature type="chain" id="PRO_5043158373" description="Neprosin PEP catalytic domain-containing protein" evidence="2">
    <location>
        <begin position="35"/>
        <end position="433"/>
    </location>
</feature>
<dbReference type="EnsemblPlants" id="Pp3c3_31160V3.4">
    <property type="protein sequence ID" value="PAC:32944711.CDS.1"/>
    <property type="gene ID" value="Pp3c3_31160"/>
</dbReference>
<dbReference type="Pfam" id="PF14365">
    <property type="entry name" value="Neprosin_AP"/>
    <property type="match status" value="1"/>
</dbReference>
<dbReference type="STRING" id="3218.A0A2K1KWR4"/>
<dbReference type="RefSeq" id="XP_024369811.1">
    <property type="nucleotide sequence ID" value="XM_024514043.2"/>
</dbReference>
<proteinExistence type="predicted"/>
<dbReference type="PANTHER" id="PTHR31589:SF223">
    <property type="entry name" value="PROTEIN, PUTATIVE (DUF239)-RELATED"/>
    <property type="match status" value="1"/>
</dbReference>
<gene>
    <name evidence="5" type="primary">LOC112279521</name>
    <name evidence="4" type="ORF">PHYPA_005206</name>
</gene>
<keyword evidence="2" id="KW-0732">Signal</keyword>
<sequence length="433" mass="47891">MASLNESALLSGSWRRCVALLLSLSLLMMGSTQASRKLQTAQPQLRLQAYGDNTDTPMHAPPAQSYLVSDGSWVDCVPIEGQIAAHHPSLKVHIIKLRPSVLPNIRSSLRAELHPQLFAREYGGCPDGHIPVQRIDPNRPYMQKDRPPQAPEASPAAAGIHEYAITNMPNIPGAYIGTAAFLSVNDPYVANTSEFSLSQFWVTAGSYTDKSLCTIEVGWQKYPQRHKGDADYAPHLFVFWTADAYQKLSCYDLQCPGFVHVDQSWVIGGAMPSYSTLKELQNGITSEVAIRVLYDTNDRVWWLYLDDVPIGYWPASIFGSKYLQGTAAKVEWGGEVYIEKWNNTAHSKTAMGSGLFPTAGYPTSAYFRNITYAYAKSGFTDLDANVTFLKGAMFRDDPNCYNIAVQQKNYSNWGSYFFFGGSGGSNPACKVKP</sequence>
<dbReference type="PROSITE" id="PS52045">
    <property type="entry name" value="NEPROSIN_PEP_CD"/>
    <property type="match status" value="1"/>
</dbReference>
<dbReference type="Gramene" id="Pp3c3_31160V3.3">
    <property type="protein sequence ID" value="PAC:32944710.CDS.1"/>
    <property type="gene ID" value="Pp3c3_31160"/>
</dbReference>
<dbReference type="OMA" id="AGIHEYA"/>
<dbReference type="AlphaFoldDB" id="A0A2K1KWR4"/>
<evidence type="ECO:0000259" key="3">
    <source>
        <dbReference type="PROSITE" id="PS52045"/>
    </source>
</evidence>
<dbReference type="Gramene" id="Pp3c3_31160V3.4">
    <property type="protein sequence ID" value="PAC:32944711.CDS.1"/>
    <property type="gene ID" value="Pp3c3_31160"/>
</dbReference>
<organism evidence="4">
    <name type="scientific">Physcomitrium patens</name>
    <name type="common">Spreading-leaved earth moss</name>
    <name type="synonym">Physcomitrella patens</name>
    <dbReference type="NCBI Taxonomy" id="3218"/>
    <lineage>
        <taxon>Eukaryota</taxon>
        <taxon>Viridiplantae</taxon>
        <taxon>Streptophyta</taxon>
        <taxon>Embryophyta</taxon>
        <taxon>Bryophyta</taxon>
        <taxon>Bryophytina</taxon>
        <taxon>Bryopsida</taxon>
        <taxon>Funariidae</taxon>
        <taxon>Funariales</taxon>
        <taxon>Funariaceae</taxon>
        <taxon>Physcomitrium</taxon>
    </lineage>
</organism>
<evidence type="ECO:0000313" key="5">
    <source>
        <dbReference type="EnsemblPlants" id="PAC:32944708.CDS.1"/>
    </source>
</evidence>
<dbReference type="Pfam" id="PF03080">
    <property type="entry name" value="Neprosin"/>
    <property type="match status" value="1"/>
</dbReference>
<keyword evidence="6" id="KW-1185">Reference proteome</keyword>
<name>A0A2K1KWR4_PHYPA</name>
<feature type="signal peptide" evidence="2">
    <location>
        <begin position="1"/>
        <end position="34"/>
    </location>
</feature>
<dbReference type="EMBL" id="ABEU02000003">
    <property type="protein sequence ID" value="PNR58211.1"/>
    <property type="molecule type" value="Genomic_DNA"/>
</dbReference>
<evidence type="ECO:0000256" key="1">
    <source>
        <dbReference type="SAM" id="MobiDB-lite"/>
    </source>
</evidence>